<evidence type="ECO:0000259" key="10">
    <source>
        <dbReference type="PROSITE" id="PS50011"/>
    </source>
</evidence>
<feature type="region of interest" description="Disordered" evidence="8">
    <location>
        <begin position="333"/>
        <end position="353"/>
    </location>
</feature>
<dbReference type="PROSITE" id="PS00107">
    <property type="entry name" value="PROTEIN_KINASE_ATP"/>
    <property type="match status" value="1"/>
</dbReference>
<dbReference type="Proteomes" id="UP001501710">
    <property type="component" value="Unassembled WGS sequence"/>
</dbReference>
<evidence type="ECO:0000256" key="7">
    <source>
        <dbReference type="PROSITE-ProRule" id="PRU10141"/>
    </source>
</evidence>
<comment type="caution">
    <text evidence="11">The sequence shown here is derived from an EMBL/GenBank/DDBJ whole genome shotgun (WGS) entry which is preliminary data.</text>
</comment>
<proteinExistence type="inferred from homology"/>
<dbReference type="CDD" id="cd14014">
    <property type="entry name" value="STKc_PknB_like"/>
    <property type="match status" value="1"/>
</dbReference>
<dbReference type="InterPro" id="IPR011009">
    <property type="entry name" value="Kinase-like_dom_sf"/>
</dbReference>
<evidence type="ECO:0000256" key="1">
    <source>
        <dbReference type="ARBA" id="ARBA00010886"/>
    </source>
</evidence>
<dbReference type="Gene3D" id="3.30.200.20">
    <property type="entry name" value="Phosphorylase Kinase, domain 1"/>
    <property type="match status" value="1"/>
</dbReference>
<dbReference type="PROSITE" id="PS50011">
    <property type="entry name" value="PROTEIN_KINASE_DOM"/>
    <property type="match status" value="1"/>
</dbReference>
<feature type="domain" description="Protein kinase" evidence="10">
    <location>
        <begin position="31"/>
        <end position="288"/>
    </location>
</feature>
<keyword evidence="6 7" id="KW-0067">ATP-binding</keyword>
<sequence length="438" mass="47003">MVLPSPGWPPGHSGIFCAMSQSERFVLATRYRLISEIGQGANGTVWRGHDELLDRSVAIKELRLPVNISEDDRVVFYRRTLREARAPAQLRTHSIVEVYDVVIEQGRPWIVMEMIEAPSLEQLIERSGPLPPERVAHIGRALLDALNTAHKAGIVHRDLKPSNVILDGDRVVLTDFGLAYSTGSASLTKTGHFMGSPAYVAPEVAAGERATPRSDLWSLGATLFAAVEGHPPFERDNVMATLSALANESTPAPQHAGPLTSVITGLLEKNPTRRLTHARAVDRLERAVAGPRSGRRGQTHRHRVTVVIGLICATVAACGIGATALIVGMTRETPGSAGASATQPTGGTADGAVPDDAGSSILIVRARNDACRLFVSVPGPGGSVLTNETLHKGEQRRYDWPRLNAVVYDTSACDVWVNGVQEATGVPGERKSYTLTKE</sequence>
<keyword evidence="5" id="KW-0418">Kinase</keyword>
<dbReference type="PANTHER" id="PTHR43671:SF13">
    <property type="entry name" value="SERINE_THREONINE-PROTEIN KINASE NEK2"/>
    <property type="match status" value="1"/>
</dbReference>
<dbReference type="SUPFAM" id="SSF56112">
    <property type="entry name" value="Protein kinase-like (PK-like)"/>
    <property type="match status" value="1"/>
</dbReference>
<comment type="similarity">
    <text evidence="1">Belongs to the protein kinase superfamily. NEK Ser/Thr protein kinase family. NIMA subfamily.</text>
</comment>
<dbReference type="EMBL" id="BAABAS010000003">
    <property type="protein sequence ID" value="GAA4224741.1"/>
    <property type="molecule type" value="Genomic_DNA"/>
</dbReference>
<keyword evidence="9" id="KW-0472">Membrane</keyword>
<dbReference type="SMART" id="SM00220">
    <property type="entry name" value="S_TKc"/>
    <property type="match status" value="1"/>
</dbReference>
<evidence type="ECO:0000256" key="4">
    <source>
        <dbReference type="ARBA" id="ARBA00022741"/>
    </source>
</evidence>
<feature type="transmembrane region" description="Helical" evidence="9">
    <location>
        <begin position="304"/>
        <end position="327"/>
    </location>
</feature>
<evidence type="ECO:0000256" key="8">
    <source>
        <dbReference type="SAM" id="MobiDB-lite"/>
    </source>
</evidence>
<protein>
    <recommendedName>
        <fullName evidence="2">non-specific serine/threonine protein kinase</fullName>
        <ecNumber evidence="2">2.7.11.1</ecNumber>
    </recommendedName>
</protein>
<dbReference type="InterPro" id="IPR017441">
    <property type="entry name" value="Protein_kinase_ATP_BS"/>
</dbReference>
<reference evidence="12" key="1">
    <citation type="journal article" date="2019" name="Int. J. Syst. Evol. Microbiol.">
        <title>The Global Catalogue of Microorganisms (GCM) 10K type strain sequencing project: providing services to taxonomists for standard genome sequencing and annotation.</title>
        <authorList>
            <consortium name="The Broad Institute Genomics Platform"/>
            <consortium name="The Broad Institute Genome Sequencing Center for Infectious Disease"/>
            <person name="Wu L."/>
            <person name="Ma J."/>
        </authorList>
    </citation>
    <scope>NUCLEOTIDE SEQUENCE [LARGE SCALE GENOMIC DNA]</scope>
    <source>
        <strain evidence="12">JCM 17440</strain>
    </source>
</reference>
<evidence type="ECO:0000256" key="5">
    <source>
        <dbReference type="ARBA" id="ARBA00022777"/>
    </source>
</evidence>
<keyword evidence="9" id="KW-1133">Transmembrane helix</keyword>
<name>A0ABP8BSE9_9ACTN</name>
<feature type="binding site" evidence="7">
    <location>
        <position position="60"/>
    </location>
    <ligand>
        <name>ATP</name>
        <dbReference type="ChEBI" id="CHEBI:30616"/>
    </ligand>
</feature>
<evidence type="ECO:0000256" key="3">
    <source>
        <dbReference type="ARBA" id="ARBA00022679"/>
    </source>
</evidence>
<dbReference type="PANTHER" id="PTHR43671">
    <property type="entry name" value="SERINE/THREONINE-PROTEIN KINASE NEK"/>
    <property type="match status" value="1"/>
</dbReference>
<organism evidence="11 12">
    <name type="scientific">Actinomadura meridiana</name>
    <dbReference type="NCBI Taxonomy" id="559626"/>
    <lineage>
        <taxon>Bacteria</taxon>
        <taxon>Bacillati</taxon>
        <taxon>Actinomycetota</taxon>
        <taxon>Actinomycetes</taxon>
        <taxon>Streptosporangiales</taxon>
        <taxon>Thermomonosporaceae</taxon>
        <taxon>Actinomadura</taxon>
    </lineage>
</organism>
<dbReference type="InterPro" id="IPR050660">
    <property type="entry name" value="NEK_Ser/Thr_kinase"/>
</dbReference>
<keyword evidence="9" id="KW-0812">Transmembrane</keyword>
<gene>
    <name evidence="11" type="ORF">GCM10022254_04880</name>
</gene>
<dbReference type="Gene3D" id="1.10.510.10">
    <property type="entry name" value="Transferase(Phosphotransferase) domain 1"/>
    <property type="match status" value="1"/>
</dbReference>
<evidence type="ECO:0000256" key="2">
    <source>
        <dbReference type="ARBA" id="ARBA00012513"/>
    </source>
</evidence>
<evidence type="ECO:0000313" key="12">
    <source>
        <dbReference type="Proteomes" id="UP001501710"/>
    </source>
</evidence>
<dbReference type="InterPro" id="IPR008271">
    <property type="entry name" value="Ser/Thr_kinase_AS"/>
</dbReference>
<evidence type="ECO:0000313" key="11">
    <source>
        <dbReference type="EMBL" id="GAA4224741.1"/>
    </source>
</evidence>
<keyword evidence="12" id="KW-1185">Reference proteome</keyword>
<accession>A0ABP8BSE9</accession>
<dbReference type="Pfam" id="PF00069">
    <property type="entry name" value="Pkinase"/>
    <property type="match status" value="1"/>
</dbReference>
<dbReference type="EC" id="2.7.11.1" evidence="2"/>
<keyword evidence="3" id="KW-0808">Transferase</keyword>
<evidence type="ECO:0000256" key="9">
    <source>
        <dbReference type="SAM" id="Phobius"/>
    </source>
</evidence>
<dbReference type="InterPro" id="IPR000719">
    <property type="entry name" value="Prot_kinase_dom"/>
</dbReference>
<dbReference type="PROSITE" id="PS00108">
    <property type="entry name" value="PROTEIN_KINASE_ST"/>
    <property type="match status" value="1"/>
</dbReference>
<keyword evidence="4 7" id="KW-0547">Nucleotide-binding</keyword>
<evidence type="ECO:0000256" key="6">
    <source>
        <dbReference type="ARBA" id="ARBA00022840"/>
    </source>
</evidence>